<dbReference type="SUPFAM" id="SSF52499">
    <property type="entry name" value="Isochorismatase-like hydrolases"/>
    <property type="match status" value="1"/>
</dbReference>
<gene>
    <name evidence="4" type="ORF">PRZ48_004891</name>
</gene>
<evidence type="ECO:0000256" key="2">
    <source>
        <dbReference type="SAM" id="MobiDB-lite"/>
    </source>
</evidence>
<evidence type="ECO:0000313" key="5">
    <source>
        <dbReference type="Proteomes" id="UP001305779"/>
    </source>
</evidence>
<dbReference type="InterPro" id="IPR032854">
    <property type="entry name" value="ALKBH3"/>
</dbReference>
<dbReference type="InterPro" id="IPR037151">
    <property type="entry name" value="AlkB-like_sf"/>
</dbReference>
<dbReference type="InterPro" id="IPR005123">
    <property type="entry name" value="Oxoglu/Fe-dep_dioxygenase_dom"/>
</dbReference>
<comment type="caution">
    <text evidence="4">The sequence shown here is derived from an EMBL/GenBank/DDBJ whole genome shotgun (WGS) entry which is preliminary data.</text>
</comment>
<dbReference type="InterPro" id="IPR027450">
    <property type="entry name" value="AlkB-like"/>
</dbReference>
<sequence length="798" mass="88650">MSSLFALLQSQSTPLQTRKGLIILGLQNDFVLPDGKLPVNDTGYLDRIIKLVPSFREHGDLIWVRSEFEGNRQVNGFDTPGDTVIAGKSYGRDTELSPSSDHNPVPTKKFKVAPDFSIEGWALQADQPKSTSKSKAKSTATLPEPKDGDDDEELFLTRTTKRQPCCIRGTRGAEMADKVKPLIDPKDLQVVKSHYSAFGGTSLLMTLRSKLITDLYVCGNMTNLSVYATAMDAARYGIQITLITDCLGYRKQDRHDLAIKQLREIVSAEVIKCDKVIDALQNPPEGEEYSEEEDDGDQEEDDEEEDVSEDESDGPDVDEQPKPGHDNHAAPTNPELLEKQQSNDQQVDSEESDGEFTLPAVRPIRRLDPPIELPFRRADGGMVGRISSSQFTQPPSSQSHRRSLSGKQPAPRSFHGSRNELVQPHLYTASSHRRLGVLDSPDSPPKYDKPWLQLIAPTPAATSGPAIQNKPSHRGLAAIAGLAGLPQSTISEYETMMKKAQEEQKLAEYRRGKSKPLFGENTEVESDWSRISYDLLPPDLAETVFDKLKAEVHWQSMYHQTGEVPRLVCCQGTIDEDGSMPVYRHPADQTISLQPWTRTVDWVRKAAEARVGHPLNHVLIQLYRSGNDLISEHSDKTPDIAAGSNIVNVSFGAQRTMRLRTKRGALKGEAEPLARTTHRIPMPHNSMITMSLKTNARYLHGINADKRPQCELTEAEKAYDGQRISLTFRNIATFLDGDSKIIWGQGATGKTKDDARLVINGNPEMSERMVRAFGAENAASTIDWGEIYGEGFDLLHLK</sequence>
<dbReference type="InterPro" id="IPR000868">
    <property type="entry name" value="Isochorismatase-like_dom"/>
</dbReference>
<evidence type="ECO:0000256" key="1">
    <source>
        <dbReference type="ARBA" id="ARBA00006336"/>
    </source>
</evidence>
<name>A0ABR0ES73_ZASCE</name>
<dbReference type="Pfam" id="PF13532">
    <property type="entry name" value="2OG-FeII_Oxy_2"/>
    <property type="match status" value="1"/>
</dbReference>
<dbReference type="PANTHER" id="PTHR31212">
    <property type="entry name" value="ALPHA-KETOGLUTARATE-DEPENDENT DIOXYGENASE ALKB HOMOLOG 3"/>
    <property type="match status" value="1"/>
</dbReference>
<dbReference type="Pfam" id="PF00857">
    <property type="entry name" value="Isochorismatase"/>
    <property type="match status" value="1"/>
</dbReference>
<comment type="similarity">
    <text evidence="1">Belongs to the isochorismatase family.</text>
</comment>
<feature type="region of interest" description="Disordered" evidence="2">
    <location>
        <begin position="278"/>
        <end position="419"/>
    </location>
</feature>
<feature type="compositionally biased region" description="Basic and acidic residues" evidence="2">
    <location>
        <begin position="319"/>
        <end position="328"/>
    </location>
</feature>
<dbReference type="CDD" id="cd00431">
    <property type="entry name" value="cysteine_hydrolases"/>
    <property type="match status" value="1"/>
</dbReference>
<feature type="region of interest" description="Disordered" evidence="2">
    <location>
        <begin position="79"/>
        <end position="107"/>
    </location>
</feature>
<dbReference type="PANTHER" id="PTHR31212:SF5">
    <property type="entry name" value="ISOCHORISMATASE FAMILY PROTEIN FAMILY (AFU_ORTHOLOGUE AFUA_3G14500)"/>
    <property type="match status" value="1"/>
</dbReference>
<evidence type="ECO:0000313" key="4">
    <source>
        <dbReference type="EMBL" id="KAK4503976.1"/>
    </source>
</evidence>
<dbReference type="EMBL" id="JAXOVC010000003">
    <property type="protein sequence ID" value="KAK4503976.1"/>
    <property type="molecule type" value="Genomic_DNA"/>
</dbReference>
<protein>
    <recommendedName>
        <fullName evidence="3">Fe2OG dioxygenase domain-containing protein</fullName>
    </recommendedName>
</protein>
<dbReference type="InterPro" id="IPR036380">
    <property type="entry name" value="Isochorismatase-like_sf"/>
</dbReference>
<evidence type="ECO:0000259" key="3">
    <source>
        <dbReference type="PROSITE" id="PS51471"/>
    </source>
</evidence>
<feature type="compositionally biased region" description="Low complexity" evidence="2">
    <location>
        <begin position="129"/>
        <end position="141"/>
    </location>
</feature>
<dbReference type="Gene3D" id="3.40.50.850">
    <property type="entry name" value="Isochorismatase-like"/>
    <property type="match status" value="1"/>
</dbReference>
<reference evidence="4 5" key="1">
    <citation type="journal article" date="2023" name="G3 (Bethesda)">
        <title>A chromosome-level genome assembly of Zasmidium syzygii isolated from banana leaves.</title>
        <authorList>
            <person name="van Westerhoven A.C."/>
            <person name="Mehrabi R."/>
            <person name="Talebi R."/>
            <person name="Steentjes M.B.F."/>
            <person name="Corcolon B."/>
            <person name="Chong P.A."/>
            <person name="Kema G.H.J."/>
            <person name="Seidl M.F."/>
        </authorList>
    </citation>
    <scope>NUCLEOTIDE SEQUENCE [LARGE SCALE GENOMIC DNA]</scope>
    <source>
        <strain evidence="4 5">P124</strain>
    </source>
</reference>
<accession>A0ABR0ES73</accession>
<feature type="compositionally biased region" description="Low complexity" evidence="2">
    <location>
        <begin position="387"/>
        <end position="398"/>
    </location>
</feature>
<proteinExistence type="inferred from homology"/>
<feature type="compositionally biased region" description="Basic and acidic residues" evidence="2">
    <location>
        <begin position="365"/>
        <end position="379"/>
    </location>
</feature>
<organism evidence="4 5">
    <name type="scientific">Zasmidium cellare</name>
    <name type="common">Wine cellar mold</name>
    <name type="synonym">Racodium cellare</name>
    <dbReference type="NCBI Taxonomy" id="395010"/>
    <lineage>
        <taxon>Eukaryota</taxon>
        <taxon>Fungi</taxon>
        <taxon>Dikarya</taxon>
        <taxon>Ascomycota</taxon>
        <taxon>Pezizomycotina</taxon>
        <taxon>Dothideomycetes</taxon>
        <taxon>Dothideomycetidae</taxon>
        <taxon>Mycosphaerellales</taxon>
        <taxon>Mycosphaerellaceae</taxon>
        <taxon>Zasmidium</taxon>
    </lineage>
</organism>
<dbReference type="Proteomes" id="UP001305779">
    <property type="component" value="Unassembled WGS sequence"/>
</dbReference>
<dbReference type="Gene3D" id="2.60.120.590">
    <property type="entry name" value="Alpha-ketoglutarate-dependent dioxygenase AlkB-like"/>
    <property type="match status" value="1"/>
</dbReference>
<dbReference type="SUPFAM" id="SSF51197">
    <property type="entry name" value="Clavaminate synthase-like"/>
    <property type="match status" value="1"/>
</dbReference>
<dbReference type="PROSITE" id="PS51471">
    <property type="entry name" value="FE2OG_OXY"/>
    <property type="match status" value="1"/>
</dbReference>
<feature type="domain" description="Fe2OG dioxygenase" evidence="3">
    <location>
        <begin position="614"/>
        <end position="732"/>
    </location>
</feature>
<keyword evidence="5" id="KW-1185">Reference proteome</keyword>
<feature type="region of interest" description="Disordered" evidence="2">
    <location>
        <begin position="124"/>
        <end position="152"/>
    </location>
</feature>
<feature type="compositionally biased region" description="Acidic residues" evidence="2">
    <location>
        <begin position="285"/>
        <end position="318"/>
    </location>
</feature>